<feature type="region of interest" description="Disordered" evidence="1">
    <location>
        <begin position="127"/>
        <end position="151"/>
    </location>
</feature>
<feature type="compositionally biased region" description="Basic and acidic residues" evidence="1">
    <location>
        <begin position="130"/>
        <end position="140"/>
    </location>
</feature>
<evidence type="ECO:0000313" key="3">
    <source>
        <dbReference type="Proteomes" id="UP000024635"/>
    </source>
</evidence>
<proteinExistence type="predicted"/>
<evidence type="ECO:0000256" key="1">
    <source>
        <dbReference type="SAM" id="MobiDB-lite"/>
    </source>
</evidence>
<dbReference type="AlphaFoldDB" id="A0A016RYD3"/>
<sequence length="151" mass="17095">MSLFVAPMLQQILRNHHELSKPQEKGKLVHKNGMQKHVRMSDILLYLVVNSTSKRIVHNQGCYLFDQVSPLHEFILVVGHISTQVLEKVLKGPMSLSFINFRIWERCTSTDESRVHDATTAEDVVVTSEGDDRSPARENDAIDGCTDDLPI</sequence>
<dbReference type="EMBL" id="JARK01001680">
    <property type="protein sequence ID" value="EYB83062.1"/>
    <property type="molecule type" value="Genomic_DNA"/>
</dbReference>
<comment type="caution">
    <text evidence="2">The sequence shown here is derived from an EMBL/GenBank/DDBJ whole genome shotgun (WGS) entry which is preliminary data.</text>
</comment>
<dbReference type="Proteomes" id="UP000024635">
    <property type="component" value="Unassembled WGS sequence"/>
</dbReference>
<evidence type="ECO:0000313" key="2">
    <source>
        <dbReference type="EMBL" id="EYB83062.1"/>
    </source>
</evidence>
<reference evidence="3" key="1">
    <citation type="journal article" date="2015" name="Nat. Genet.">
        <title>The genome and transcriptome of the zoonotic hookworm Ancylostoma ceylanicum identify infection-specific gene families.</title>
        <authorList>
            <person name="Schwarz E.M."/>
            <person name="Hu Y."/>
            <person name="Antoshechkin I."/>
            <person name="Miller M.M."/>
            <person name="Sternberg P.W."/>
            <person name="Aroian R.V."/>
        </authorList>
    </citation>
    <scope>NUCLEOTIDE SEQUENCE</scope>
    <source>
        <strain evidence="3">HY135</strain>
    </source>
</reference>
<accession>A0A016RYD3</accession>
<keyword evidence="3" id="KW-1185">Reference proteome</keyword>
<name>A0A016RYD3_9BILA</name>
<organism evidence="2 3">
    <name type="scientific">Ancylostoma ceylanicum</name>
    <dbReference type="NCBI Taxonomy" id="53326"/>
    <lineage>
        <taxon>Eukaryota</taxon>
        <taxon>Metazoa</taxon>
        <taxon>Ecdysozoa</taxon>
        <taxon>Nematoda</taxon>
        <taxon>Chromadorea</taxon>
        <taxon>Rhabditida</taxon>
        <taxon>Rhabditina</taxon>
        <taxon>Rhabditomorpha</taxon>
        <taxon>Strongyloidea</taxon>
        <taxon>Ancylostomatidae</taxon>
        <taxon>Ancylostomatinae</taxon>
        <taxon>Ancylostoma</taxon>
    </lineage>
</organism>
<gene>
    <name evidence="2" type="primary">Acey_s0344.g3092</name>
    <name evidence="2" type="ORF">Y032_0344g3092</name>
</gene>
<protein>
    <submittedName>
        <fullName evidence="2">Uncharacterized protein</fullName>
    </submittedName>
</protein>